<dbReference type="Pfam" id="PF05380">
    <property type="entry name" value="Peptidase_A17"/>
    <property type="match status" value="1"/>
</dbReference>
<reference evidence="1 2" key="1">
    <citation type="journal article" date="2018" name="Sci. Rep.">
        <title>Comparative analysis of the Pocillopora damicornis genome highlights role of immune system in coral evolution.</title>
        <authorList>
            <person name="Cunning R."/>
            <person name="Bay R.A."/>
            <person name="Gillette P."/>
            <person name="Baker A.C."/>
            <person name="Traylor-Knowles N."/>
        </authorList>
    </citation>
    <scope>NUCLEOTIDE SEQUENCE [LARGE SCALE GENOMIC DNA]</scope>
    <source>
        <strain evidence="1">RSMAS</strain>
        <tissue evidence="1">Whole animal</tissue>
    </source>
</reference>
<proteinExistence type="predicted"/>
<dbReference type="AlphaFoldDB" id="A0A3M6UPI2"/>
<dbReference type="InterPro" id="IPR008042">
    <property type="entry name" value="Retrotrans_Pao"/>
</dbReference>
<keyword evidence="2" id="KW-1185">Reference proteome</keyword>
<comment type="caution">
    <text evidence="1">The sequence shown here is derived from an EMBL/GenBank/DDBJ whole genome shotgun (WGS) entry which is preliminary data.</text>
</comment>
<evidence type="ECO:0000313" key="2">
    <source>
        <dbReference type="Proteomes" id="UP000275408"/>
    </source>
</evidence>
<name>A0A3M6UPI2_POCDA</name>
<dbReference type="Proteomes" id="UP000275408">
    <property type="component" value="Unassembled WGS sequence"/>
</dbReference>
<evidence type="ECO:0000313" key="1">
    <source>
        <dbReference type="EMBL" id="RMX55542.1"/>
    </source>
</evidence>
<sequence>MRNALSGWITRGEKAYGSAIFLRWKLTDGSYSCILHVAKAFVAPLKKKSVPCLELTGSTRICKKEFWIHSQTMLTRRKTSPRKFKLFLLVRVAEIQETMSSEACKYIRSDHNPADVLMRGTRLQKLKTWYEGPPFLKCLEEESPKFKENPNGCGEELSEEIKPLNNFQSCEHPKTSRLLSYINGVKRKTLANVLRFTNSTRLKVKKRHHFTEELRESKLWLLKWNKKLIPASDEQGVL</sequence>
<dbReference type="OrthoDB" id="5981923at2759"/>
<gene>
    <name evidence="1" type="ORF">pdam_00024529</name>
</gene>
<accession>A0A3M6UPI2</accession>
<dbReference type="EMBL" id="RCHS01001029">
    <property type="protein sequence ID" value="RMX55542.1"/>
    <property type="molecule type" value="Genomic_DNA"/>
</dbReference>
<dbReference type="PANTHER" id="PTHR47331">
    <property type="entry name" value="PHD-TYPE DOMAIN-CONTAINING PROTEIN"/>
    <property type="match status" value="1"/>
</dbReference>
<organism evidence="1 2">
    <name type="scientific">Pocillopora damicornis</name>
    <name type="common">Cauliflower coral</name>
    <name type="synonym">Millepora damicornis</name>
    <dbReference type="NCBI Taxonomy" id="46731"/>
    <lineage>
        <taxon>Eukaryota</taxon>
        <taxon>Metazoa</taxon>
        <taxon>Cnidaria</taxon>
        <taxon>Anthozoa</taxon>
        <taxon>Hexacorallia</taxon>
        <taxon>Scleractinia</taxon>
        <taxon>Astrocoeniina</taxon>
        <taxon>Pocilloporidae</taxon>
        <taxon>Pocillopora</taxon>
    </lineage>
</organism>
<protein>
    <submittedName>
        <fullName evidence="1">Uncharacterized protein</fullName>
    </submittedName>
</protein>